<accession>A0A383R9J0</accession>
<dbReference type="PANTHER" id="PTHR33594:SF1">
    <property type="entry name" value="HD_PDEASE DOMAIN-CONTAINING PROTEIN"/>
    <property type="match status" value="1"/>
</dbReference>
<name>A0A383R9J0_PAEAL</name>
<feature type="domain" description="HD" evidence="1">
    <location>
        <begin position="28"/>
        <end position="131"/>
    </location>
</feature>
<sequence>MDMNEVKEIARKTMSKRKSHLNRERGFIYYHGQRVANLAMNLRKNLFPNESTMDDIIYAGALFHDVTKGIEPHHLTGSDLVHTLLNSACSAEELAGISEIIRHHNTRKQADSPDLPFYMKLVQDADMLDHFGSMEIWLKFVYSGNNEENVFDAIQLWDSENYAKYVSSSREGLNYELSKEIFDQKLIFVEQFQARFRAECNGEISLQHR</sequence>
<reference evidence="3" key="1">
    <citation type="submission" date="2018-08" db="EMBL/GenBank/DDBJ databases">
        <authorList>
            <person name="Chevrot R."/>
        </authorList>
    </citation>
    <scope>NUCLEOTIDE SEQUENCE [LARGE SCALE GENOMIC DNA]</scope>
</reference>
<dbReference type="EMBL" id="LS992241">
    <property type="protein sequence ID" value="SYX83321.1"/>
    <property type="molecule type" value="Genomic_DNA"/>
</dbReference>
<dbReference type="InterPro" id="IPR006674">
    <property type="entry name" value="HD_domain"/>
</dbReference>
<dbReference type="AlphaFoldDB" id="A0A383R9J0"/>
<gene>
    <name evidence="2" type="ORF">PBLR_11743</name>
</gene>
<dbReference type="Pfam" id="PF01966">
    <property type="entry name" value="HD"/>
    <property type="match status" value="1"/>
</dbReference>
<dbReference type="InterPro" id="IPR003607">
    <property type="entry name" value="HD/PDEase_dom"/>
</dbReference>
<dbReference type="Gene3D" id="1.10.3210.10">
    <property type="entry name" value="Hypothetical protein af1432"/>
    <property type="match status" value="1"/>
</dbReference>
<dbReference type="PANTHER" id="PTHR33594">
    <property type="entry name" value="SUPERFAMILY HYDROLASE, PUTATIVE (AFU_ORTHOLOGUE AFUA_1G03035)-RELATED"/>
    <property type="match status" value="1"/>
</dbReference>
<organism evidence="2 3">
    <name type="scientific">Paenibacillus alvei</name>
    <name type="common">Bacillus alvei</name>
    <dbReference type="NCBI Taxonomy" id="44250"/>
    <lineage>
        <taxon>Bacteria</taxon>
        <taxon>Bacillati</taxon>
        <taxon>Bacillota</taxon>
        <taxon>Bacilli</taxon>
        <taxon>Bacillales</taxon>
        <taxon>Paenibacillaceae</taxon>
        <taxon>Paenibacillus</taxon>
    </lineage>
</organism>
<dbReference type="SUPFAM" id="SSF109604">
    <property type="entry name" value="HD-domain/PDEase-like"/>
    <property type="match status" value="1"/>
</dbReference>
<evidence type="ECO:0000259" key="1">
    <source>
        <dbReference type="PROSITE" id="PS51831"/>
    </source>
</evidence>
<dbReference type="CDD" id="cd00077">
    <property type="entry name" value="HDc"/>
    <property type="match status" value="1"/>
</dbReference>
<evidence type="ECO:0000313" key="2">
    <source>
        <dbReference type="EMBL" id="SYX83321.1"/>
    </source>
</evidence>
<dbReference type="PROSITE" id="PS51831">
    <property type="entry name" value="HD"/>
    <property type="match status" value="1"/>
</dbReference>
<protein>
    <recommendedName>
        <fullName evidence="1">HD domain-containing protein</fullName>
    </recommendedName>
</protein>
<proteinExistence type="predicted"/>
<dbReference type="RefSeq" id="WP_138185442.1">
    <property type="nucleotide sequence ID" value="NZ_LS992241.1"/>
</dbReference>
<evidence type="ECO:0000313" key="3">
    <source>
        <dbReference type="Proteomes" id="UP000304148"/>
    </source>
</evidence>
<dbReference type="Proteomes" id="UP000304148">
    <property type="component" value="Chromosome"/>
</dbReference>